<name>A0A397ZL42_BRACM</name>
<keyword evidence="1" id="KW-0812">Transmembrane</keyword>
<evidence type="ECO:0000256" key="1">
    <source>
        <dbReference type="SAM" id="Phobius"/>
    </source>
</evidence>
<feature type="transmembrane region" description="Helical" evidence="1">
    <location>
        <begin position="61"/>
        <end position="78"/>
    </location>
</feature>
<dbReference type="PANTHER" id="PTHR31875:SF26">
    <property type="entry name" value="PROTEIN DEHYDRATION-INDUCED 19-RELATED"/>
    <property type="match status" value="1"/>
</dbReference>
<dbReference type="EMBL" id="CM010631">
    <property type="protein sequence ID" value="RID66171.1"/>
    <property type="molecule type" value="Genomic_DNA"/>
</dbReference>
<dbReference type="PANTHER" id="PTHR31875">
    <property type="entry name" value="PROTEIN DEHYDRATION-INDUCED 19"/>
    <property type="match status" value="1"/>
</dbReference>
<dbReference type="InterPro" id="IPR033347">
    <property type="entry name" value="Di19"/>
</dbReference>
<gene>
    <name evidence="3" type="ORF">BRARA_D01331</name>
</gene>
<sequence length="85" mass="9690">MEVEGEDEFREEYACPFCSDYFDIVSLCCHIDDDHCMDTINGVNISLFCCHIDDDHPMDSVIVTSVVLCIFFFCNSVMDSMIVSI</sequence>
<keyword evidence="1" id="KW-0472">Membrane</keyword>
<dbReference type="InterPro" id="IPR008598">
    <property type="entry name" value="Di19_Zn-bd"/>
</dbReference>
<reference evidence="3 4" key="1">
    <citation type="submission" date="2018-06" db="EMBL/GenBank/DDBJ databases">
        <title>WGS assembly of Brassica rapa FPsc.</title>
        <authorList>
            <person name="Bowman J."/>
            <person name="Kohchi T."/>
            <person name="Yamato K."/>
            <person name="Jenkins J."/>
            <person name="Shu S."/>
            <person name="Ishizaki K."/>
            <person name="Yamaoka S."/>
            <person name="Nishihama R."/>
            <person name="Nakamura Y."/>
            <person name="Berger F."/>
            <person name="Adam C."/>
            <person name="Aki S."/>
            <person name="Althoff F."/>
            <person name="Araki T."/>
            <person name="Arteaga-Vazquez M."/>
            <person name="Balasubrmanian S."/>
            <person name="Bauer D."/>
            <person name="Boehm C."/>
            <person name="Briginshaw L."/>
            <person name="Caballero-Perez J."/>
            <person name="Catarino B."/>
            <person name="Chen F."/>
            <person name="Chiyoda S."/>
            <person name="Chovatia M."/>
            <person name="Davies K."/>
            <person name="Delmans M."/>
            <person name="Demura T."/>
            <person name="Dierschke T."/>
            <person name="Dolan L."/>
            <person name="Dorantes-Acosta A."/>
            <person name="Eklund D."/>
            <person name="Florent S."/>
            <person name="Flores-Sandoval E."/>
            <person name="Fujiyama A."/>
            <person name="Fukuzawa H."/>
            <person name="Galik B."/>
            <person name="Grimanelli D."/>
            <person name="Grimwood J."/>
            <person name="Grossniklaus U."/>
            <person name="Hamada T."/>
            <person name="Haseloff J."/>
            <person name="Hetherington A."/>
            <person name="Higo A."/>
            <person name="Hirakawa Y."/>
            <person name="Hundley H."/>
            <person name="Ikeda Y."/>
            <person name="Inoue K."/>
            <person name="Inoue S."/>
            <person name="Ishida S."/>
            <person name="Jia Q."/>
            <person name="Kakita M."/>
            <person name="Kanazawa T."/>
            <person name="Kawai Y."/>
            <person name="Kawashima T."/>
            <person name="Kennedy M."/>
            <person name="Kinose K."/>
            <person name="Kinoshita T."/>
            <person name="Kohara Y."/>
            <person name="Koide E."/>
            <person name="Komatsu K."/>
            <person name="Kopischke S."/>
            <person name="Kubo M."/>
            <person name="Kyozuka J."/>
            <person name="Lagercrantz U."/>
            <person name="Lin S."/>
            <person name="Lindquist E."/>
            <person name="Lipzen A."/>
            <person name="Lu C."/>
            <person name="Luna E."/>
            <person name="Martienssen R."/>
            <person name="Minamino N."/>
            <person name="Mizutani M."/>
            <person name="Mizutani M."/>
            <person name="Mochizuki N."/>
            <person name="Monte I."/>
            <person name="Mosher R."/>
            <person name="Nagasaki H."/>
            <person name="Nakagami H."/>
            <person name="Naramoto S."/>
            <person name="Nishitani K."/>
            <person name="Ohtani M."/>
            <person name="Okamoto T."/>
            <person name="Okumura M."/>
            <person name="Phillips J."/>
            <person name="Pollak B."/>
            <person name="Reinders A."/>
            <person name="Roevekamp M."/>
            <person name="Sano R."/>
            <person name="Sawa S."/>
            <person name="Schmid M."/>
            <person name="Shirakawa M."/>
            <person name="Solano R."/>
            <person name="Spunde A."/>
            <person name="Suetsugu N."/>
            <person name="Sugano S."/>
            <person name="Sugiyama A."/>
            <person name="Sun R."/>
            <person name="Suzuki Y."/>
            <person name="Takenaka M."/>
            <person name="Takezawa D."/>
            <person name="Tomogane H."/>
            <person name="Tsuzuki M."/>
            <person name="Ueda T."/>
            <person name="Umeda M."/>
            <person name="Ward J."/>
            <person name="Watanabe Y."/>
            <person name="Yazaki K."/>
            <person name="Yokoyama R."/>
            <person name="Yoshitake Y."/>
            <person name="Yotsui I."/>
            <person name="Zachgo S."/>
            <person name="Schmutz J."/>
        </authorList>
    </citation>
    <scope>NUCLEOTIDE SEQUENCE [LARGE SCALE GENOMIC DNA]</scope>
    <source>
        <strain evidence="4">cv. B-3</strain>
    </source>
</reference>
<keyword evidence="1" id="KW-1133">Transmembrane helix</keyword>
<proteinExistence type="predicted"/>
<dbReference type="AlphaFoldDB" id="A0A397ZL42"/>
<protein>
    <recommendedName>
        <fullName evidence="2">Di19 zinc-binding domain-containing protein</fullName>
    </recommendedName>
</protein>
<evidence type="ECO:0000313" key="4">
    <source>
        <dbReference type="Proteomes" id="UP000264353"/>
    </source>
</evidence>
<dbReference type="Pfam" id="PF05605">
    <property type="entry name" value="zf-Di19"/>
    <property type="match status" value="1"/>
</dbReference>
<organism evidence="3 4">
    <name type="scientific">Brassica campestris</name>
    <name type="common">Field mustard</name>
    <dbReference type="NCBI Taxonomy" id="3711"/>
    <lineage>
        <taxon>Eukaryota</taxon>
        <taxon>Viridiplantae</taxon>
        <taxon>Streptophyta</taxon>
        <taxon>Embryophyta</taxon>
        <taxon>Tracheophyta</taxon>
        <taxon>Spermatophyta</taxon>
        <taxon>Magnoliopsida</taxon>
        <taxon>eudicotyledons</taxon>
        <taxon>Gunneridae</taxon>
        <taxon>Pentapetalae</taxon>
        <taxon>rosids</taxon>
        <taxon>malvids</taxon>
        <taxon>Brassicales</taxon>
        <taxon>Brassicaceae</taxon>
        <taxon>Brassiceae</taxon>
        <taxon>Brassica</taxon>
    </lineage>
</organism>
<evidence type="ECO:0000259" key="2">
    <source>
        <dbReference type="Pfam" id="PF05605"/>
    </source>
</evidence>
<accession>A0A397ZL42</accession>
<evidence type="ECO:0000313" key="3">
    <source>
        <dbReference type="EMBL" id="RID66171.1"/>
    </source>
</evidence>
<dbReference type="Proteomes" id="UP000264353">
    <property type="component" value="Chromosome A4"/>
</dbReference>
<feature type="domain" description="Di19 zinc-binding" evidence="2">
    <location>
        <begin position="11"/>
        <end position="43"/>
    </location>
</feature>